<evidence type="ECO:0000313" key="1">
    <source>
        <dbReference type="EMBL" id="GAG58132.1"/>
    </source>
</evidence>
<gene>
    <name evidence="1" type="ORF">S01H4_16962</name>
</gene>
<organism evidence="1">
    <name type="scientific">marine sediment metagenome</name>
    <dbReference type="NCBI Taxonomy" id="412755"/>
    <lineage>
        <taxon>unclassified sequences</taxon>
        <taxon>metagenomes</taxon>
        <taxon>ecological metagenomes</taxon>
    </lineage>
</organism>
<name>X0ZJ52_9ZZZZ</name>
<proteinExistence type="predicted"/>
<accession>X0ZJ52</accession>
<reference evidence="1" key="1">
    <citation type="journal article" date="2014" name="Front. Microbiol.">
        <title>High frequency of phylogenetically diverse reductive dehalogenase-homologous genes in deep subseafloor sedimentary metagenomes.</title>
        <authorList>
            <person name="Kawai M."/>
            <person name="Futagami T."/>
            <person name="Toyoda A."/>
            <person name="Takaki Y."/>
            <person name="Nishi S."/>
            <person name="Hori S."/>
            <person name="Arai W."/>
            <person name="Tsubouchi T."/>
            <person name="Morono Y."/>
            <person name="Uchiyama I."/>
            <person name="Ito T."/>
            <person name="Fujiyama A."/>
            <person name="Inagaki F."/>
            <person name="Takami H."/>
        </authorList>
    </citation>
    <scope>NUCLEOTIDE SEQUENCE</scope>
    <source>
        <strain evidence="1">Expedition CK06-06</strain>
    </source>
</reference>
<dbReference type="EMBL" id="BART01007452">
    <property type="protein sequence ID" value="GAG58132.1"/>
    <property type="molecule type" value="Genomic_DNA"/>
</dbReference>
<sequence>METKVEITENNTILFQFKPRDETTIKIDWDVADVSLENYCHGDDMNFYFFCKNLESLTK</sequence>
<protein>
    <submittedName>
        <fullName evidence="1">Uncharacterized protein</fullName>
    </submittedName>
</protein>
<comment type="caution">
    <text evidence="1">The sequence shown here is derived from an EMBL/GenBank/DDBJ whole genome shotgun (WGS) entry which is preliminary data.</text>
</comment>
<dbReference type="AlphaFoldDB" id="X0ZJ52"/>